<protein>
    <recommendedName>
        <fullName evidence="3">DUF479 domain-containing protein</fullName>
    </recommendedName>
</protein>
<organism evidence="1 2">
    <name type="scientific">Pedobacter frigoris</name>
    <dbReference type="NCBI Taxonomy" id="2571272"/>
    <lineage>
        <taxon>Bacteria</taxon>
        <taxon>Pseudomonadati</taxon>
        <taxon>Bacteroidota</taxon>
        <taxon>Sphingobacteriia</taxon>
        <taxon>Sphingobacteriales</taxon>
        <taxon>Sphingobacteriaceae</taxon>
        <taxon>Pedobacter</taxon>
    </lineage>
</organism>
<sequence>MNFLSHFYFDKYNPDENMVLGVVLPDFIKNAQKDVNLYPLKEKHLFQDMKLQQSILKGWERHIEVDNVFHSSDFFKSQTNVLKQIILPVFENSPVKPFFMAHIGLELVLDHLLVVKGMIDINTFYDQLVKADKVALNDFLQKAGLTDTTIFFKFLDGFISSRYLLSYQKIENISYALNRICMRIWDNPFTDAQLAILTGKLSIFKNLIENQYLSIFDEITQYLDQEQI</sequence>
<dbReference type="InterPro" id="IPR007431">
    <property type="entry name" value="ACP_PD"/>
</dbReference>
<accession>A0A4U1CLI1</accession>
<dbReference type="Pfam" id="PF04336">
    <property type="entry name" value="ACP_PD"/>
    <property type="match status" value="1"/>
</dbReference>
<evidence type="ECO:0000313" key="2">
    <source>
        <dbReference type="Proteomes" id="UP000307244"/>
    </source>
</evidence>
<dbReference type="GO" id="GO:0006633">
    <property type="term" value="P:fatty acid biosynthetic process"/>
    <property type="evidence" value="ECO:0007669"/>
    <property type="project" value="InterPro"/>
</dbReference>
<dbReference type="OrthoDB" id="790170at2"/>
<dbReference type="AlphaFoldDB" id="A0A4U1CLI1"/>
<comment type="caution">
    <text evidence="1">The sequence shown here is derived from an EMBL/GenBank/DDBJ whole genome shotgun (WGS) entry which is preliminary data.</text>
</comment>
<dbReference type="Proteomes" id="UP000307244">
    <property type="component" value="Unassembled WGS sequence"/>
</dbReference>
<keyword evidence="2" id="KW-1185">Reference proteome</keyword>
<proteinExistence type="predicted"/>
<dbReference type="GO" id="GO:0008770">
    <property type="term" value="F:[acyl-carrier-protein] phosphodiesterase activity"/>
    <property type="evidence" value="ECO:0007669"/>
    <property type="project" value="InterPro"/>
</dbReference>
<name>A0A4U1CLI1_9SPHI</name>
<reference evidence="1 2" key="1">
    <citation type="submission" date="2019-04" db="EMBL/GenBank/DDBJ databases">
        <title>Pedobacter sp. RP-3-15 sp. nov., isolated from Arctic soil.</title>
        <authorList>
            <person name="Dahal R.H."/>
            <person name="Kim D.-U."/>
        </authorList>
    </citation>
    <scope>NUCLEOTIDE SEQUENCE [LARGE SCALE GENOMIC DNA]</scope>
    <source>
        <strain evidence="1 2">RP-3-15</strain>
    </source>
</reference>
<dbReference type="RefSeq" id="WP_136834088.1">
    <property type="nucleotide sequence ID" value="NZ_SWBQ01000001.1"/>
</dbReference>
<gene>
    <name evidence="1" type="ORF">FA047_00780</name>
</gene>
<dbReference type="EMBL" id="SWBQ01000001">
    <property type="protein sequence ID" value="TKC08667.1"/>
    <property type="molecule type" value="Genomic_DNA"/>
</dbReference>
<evidence type="ECO:0000313" key="1">
    <source>
        <dbReference type="EMBL" id="TKC08667.1"/>
    </source>
</evidence>
<evidence type="ECO:0008006" key="3">
    <source>
        <dbReference type="Google" id="ProtNLM"/>
    </source>
</evidence>